<sequence>MTALQRVWIDRRISPSRWKSFYGKLMDDWSSVAMYSTVILAMDNSGLQHTSCMGRNLPTQRPNFSRRWHGIRSAPGLWHMCMVVCYAVVGHTVFHACVLSSRLHVYAHLDARIHWKRMRPAFHPVA</sequence>
<gene>
    <name evidence="1" type="ORF">EV702DRAFT_1272514</name>
</gene>
<dbReference type="Proteomes" id="UP000714275">
    <property type="component" value="Unassembled WGS sequence"/>
</dbReference>
<keyword evidence="2" id="KW-1185">Reference proteome</keyword>
<comment type="caution">
    <text evidence="1">The sequence shown here is derived from an EMBL/GenBank/DDBJ whole genome shotgun (WGS) entry which is preliminary data.</text>
</comment>
<organism evidence="1 2">
    <name type="scientific">Suillus placidus</name>
    <dbReference type="NCBI Taxonomy" id="48579"/>
    <lineage>
        <taxon>Eukaryota</taxon>
        <taxon>Fungi</taxon>
        <taxon>Dikarya</taxon>
        <taxon>Basidiomycota</taxon>
        <taxon>Agaricomycotina</taxon>
        <taxon>Agaricomycetes</taxon>
        <taxon>Agaricomycetidae</taxon>
        <taxon>Boletales</taxon>
        <taxon>Suillineae</taxon>
        <taxon>Suillaceae</taxon>
        <taxon>Suillus</taxon>
    </lineage>
</organism>
<evidence type="ECO:0000313" key="1">
    <source>
        <dbReference type="EMBL" id="KAG1763578.1"/>
    </source>
</evidence>
<feature type="non-terminal residue" evidence="1">
    <location>
        <position position="1"/>
    </location>
</feature>
<protein>
    <submittedName>
        <fullName evidence="1">Uncharacterized protein</fullName>
    </submittedName>
</protein>
<dbReference type="EMBL" id="JABBWD010000157">
    <property type="protein sequence ID" value="KAG1763578.1"/>
    <property type="molecule type" value="Genomic_DNA"/>
</dbReference>
<proteinExistence type="predicted"/>
<evidence type="ECO:0000313" key="2">
    <source>
        <dbReference type="Proteomes" id="UP000714275"/>
    </source>
</evidence>
<accession>A0A9P7CUV8</accession>
<reference evidence="1" key="1">
    <citation type="journal article" date="2020" name="New Phytol.">
        <title>Comparative genomics reveals dynamic genome evolution in host specialist ectomycorrhizal fungi.</title>
        <authorList>
            <person name="Lofgren L.A."/>
            <person name="Nguyen N.H."/>
            <person name="Vilgalys R."/>
            <person name="Ruytinx J."/>
            <person name="Liao H.L."/>
            <person name="Branco S."/>
            <person name="Kuo A."/>
            <person name="LaButti K."/>
            <person name="Lipzen A."/>
            <person name="Andreopoulos W."/>
            <person name="Pangilinan J."/>
            <person name="Riley R."/>
            <person name="Hundley H."/>
            <person name="Na H."/>
            <person name="Barry K."/>
            <person name="Grigoriev I.V."/>
            <person name="Stajich J.E."/>
            <person name="Kennedy P.G."/>
        </authorList>
    </citation>
    <scope>NUCLEOTIDE SEQUENCE</scope>
    <source>
        <strain evidence="1">DOB743</strain>
    </source>
</reference>
<dbReference type="OrthoDB" id="2640747at2759"/>
<dbReference type="AlphaFoldDB" id="A0A9P7CUV8"/>
<name>A0A9P7CUV8_9AGAM</name>